<comment type="caution">
    <text evidence="1">The sequence shown here is derived from an EMBL/GenBank/DDBJ whole genome shotgun (WGS) entry which is preliminary data.</text>
</comment>
<evidence type="ECO:0000313" key="1">
    <source>
        <dbReference type="EMBL" id="OXU24254.1"/>
    </source>
</evidence>
<sequence>MHRYSYEIEAVAKNGKADGEELEDWTRWVGLLAPPGSTSRRCCWCLRCCASRERDCGELCKQDGAGRPVT</sequence>
<evidence type="ECO:0000313" key="2">
    <source>
        <dbReference type="Proteomes" id="UP000215335"/>
    </source>
</evidence>
<organism evidence="1 2">
    <name type="scientific">Trichomalopsis sarcophagae</name>
    <dbReference type="NCBI Taxonomy" id="543379"/>
    <lineage>
        <taxon>Eukaryota</taxon>
        <taxon>Metazoa</taxon>
        <taxon>Ecdysozoa</taxon>
        <taxon>Arthropoda</taxon>
        <taxon>Hexapoda</taxon>
        <taxon>Insecta</taxon>
        <taxon>Pterygota</taxon>
        <taxon>Neoptera</taxon>
        <taxon>Endopterygota</taxon>
        <taxon>Hymenoptera</taxon>
        <taxon>Apocrita</taxon>
        <taxon>Proctotrupomorpha</taxon>
        <taxon>Chalcidoidea</taxon>
        <taxon>Pteromalidae</taxon>
        <taxon>Pteromalinae</taxon>
        <taxon>Trichomalopsis</taxon>
    </lineage>
</organism>
<dbReference type="EMBL" id="NNAY01001356">
    <property type="protein sequence ID" value="OXU24254.1"/>
    <property type="molecule type" value="Genomic_DNA"/>
</dbReference>
<accession>A0A232F0R0</accession>
<keyword evidence="2" id="KW-1185">Reference proteome</keyword>
<reference evidence="1 2" key="1">
    <citation type="journal article" date="2017" name="Curr. Biol.">
        <title>The Evolution of Venom by Co-option of Single-Copy Genes.</title>
        <authorList>
            <person name="Martinson E.O."/>
            <person name="Mrinalini"/>
            <person name="Kelkar Y.D."/>
            <person name="Chang C.H."/>
            <person name="Werren J.H."/>
        </authorList>
    </citation>
    <scope>NUCLEOTIDE SEQUENCE [LARGE SCALE GENOMIC DNA]</scope>
    <source>
        <strain evidence="1 2">Alberta</strain>
        <tissue evidence="1">Whole body</tissue>
    </source>
</reference>
<gene>
    <name evidence="1" type="ORF">TSAR_006735</name>
</gene>
<name>A0A232F0R0_9HYME</name>
<protein>
    <submittedName>
        <fullName evidence="1">Uncharacterized protein</fullName>
    </submittedName>
</protein>
<proteinExistence type="predicted"/>
<dbReference type="Proteomes" id="UP000215335">
    <property type="component" value="Unassembled WGS sequence"/>
</dbReference>
<dbReference type="AlphaFoldDB" id="A0A232F0R0"/>